<evidence type="ECO:0000256" key="1">
    <source>
        <dbReference type="SAM" id="MobiDB-lite"/>
    </source>
</evidence>
<accession>A0A8H6L2U7</accession>
<comment type="caution">
    <text evidence="2">The sequence shown here is derived from an EMBL/GenBank/DDBJ whole genome shotgun (WGS) entry which is preliminary data.</text>
</comment>
<reference evidence="2 3" key="1">
    <citation type="journal article" date="2020" name="Genomics">
        <title>Complete, high-quality genomes from long-read metagenomic sequencing of two wolf lichen thalli reveals enigmatic genome architecture.</title>
        <authorList>
            <person name="McKenzie S.K."/>
            <person name="Walston R.F."/>
            <person name="Allen J.L."/>
        </authorList>
    </citation>
    <scope>NUCLEOTIDE SEQUENCE [LARGE SCALE GENOMIC DNA]</scope>
    <source>
        <strain evidence="2">WasteWater2</strain>
    </source>
</reference>
<gene>
    <name evidence="2" type="ORF">HO173_008393</name>
</gene>
<feature type="region of interest" description="Disordered" evidence="1">
    <location>
        <begin position="93"/>
        <end position="119"/>
    </location>
</feature>
<proteinExistence type="predicted"/>
<dbReference type="EMBL" id="JACCJC010000038">
    <property type="protein sequence ID" value="KAF6233461.1"/>
    <property type="molecule type" value="Genomic_DNA"/>
</dbReference>
<evidence type="ECO:0000313" key="3">
    <source>
        <dbReference type="Proteomes" id="UP000578531"/>
    </source>
</evidence>
<keyword evidence="3" id="KW-1185">Reference proteome</keyword>
<protein>
    <submittedName>
        <fullName evidence="2">Uncharacterized protein</fullName>
    </submittedName>
</protein>
<feature type="compositionally biased region" description="Basic and acidic residues" evidence="1">
    <location>
        <begin position="97"/>
        <end position="111"/>
    </location>
</feature>
<name>A0A8H6L2U7_9LECA</name>
<sequence length="149" mass="17020">MKFLANNEKAREALGIRAGEKPLLRPFPGTRADVMDGLKRLRMQISGFNTALLVHRWTGCIRWGYHTEVLEVLEGVPSDHINIRFLIRPWDTANHNPTREHEAPQPGKEENPNLDPMRNTLRTRISSSPVYDCPGGRRGTQNLLLTRDM</sequence>
<dbReference type="RefSeq" id="XP_037162879.1">
    <property type="nucleotide sequence ID" value="XM_037310293.1"/>
</dbReference>
<dbReference type="AlphaFoldDB" id="A0A8H6L2U7"/>
<organism evidence="2 3">
    <name type="scientific">Letharia columbiana</name>
    <dbReference type="NCBI Taxonomy" id="112416"/>
    <lineage>
        <taxon>Eukaryota</taxon>
        <taxon>Fungi</taxon>
        <taxon>Dikarya</taxon>
        <taxon>Ascomycota</taxon>
        <taxon>Pezizomycotina</taxon>
        <taxon>Lecanoromycetes</taxon>
        <taxon>OSLEUM clade</taxon>
        <taxon>Lecanoromycetidae</taxon>
        <taxon>Lecanorales</taxon>
        <taxon>Lecanorineae</taxon>
        <taxon>Parmeliaceae</taxon>
        <taxon>Letharia</taxon>
    </lineage>
</organism>
<dbReference type="GeneID" id="59290049"/>
<dbReference type="Proteomes" id="UP000578531">
    <property type="component" value="Unassembled WGS sequence"/>
</dbReference>
<evidence type="ECO:0000313" key="2">
    <source>
        <dbReference type="EMBL" id="KAF6233461.1"/>
    </source>
</evidence>